<dbReference type="KEGG" id="oar:OA238_c32720"/>
<keyword evidence="1" id="KW-0472">Membrane</keyword>
<feature type="transmembrane region" description="Helical" evidence="1">
    <location>
        <begin position="75"/>
        <end position="92"/>
    </location>
</feature>
<dbReference type="GO" id="GO:0009245">
    <property type="term" value="P:lipid A biosynthetic process"/>
    <property type="evidence" value="ECO:0007669"/>
    <property type="project" value="InterPro"/>
</dbReference>
<dbReference type="GO" id="GO:0016020">
    <property type="term" value="C:membrane"/>
    <property type="evidence" value="ECO:0007669"/>
    <property type="project" value="GOC"/>
</dbReference>
<evidence type="ECO:0000256" key="1">
    <source>
        <dbReference type="SAM" id="Phobius"/>
    </source>
</evidence>
<feature type="transmembrane region" description="Helical" evidence="1">
    <location>
        <begin position="48"/>
        <end position="69"/>
    </location>
</feature>
<dbReference type="RefSeq" id="WP_015496274.1">
    <property type="nucleotide sequence ID" value="NC_020908.1"/>
</dbReference>
<proteinExistence type="predicted"/>
<dbReference type="HOGENOM" id="CLU_161206_1_1_5"/>
<keyword evidence="1" id="KW-1133">Transmembrane helix</keyword>
<dbReference type="InterPro" id="IPR011499">
    <property type="entry name" value="Lipid_A_biosynth_N"/>
</dbReference>
<dbReference type="AlphaFoldDB" id="M9RS11"/>
<evidence type="ECO:0000313" key="4">
    <source>
        <dbReference type="Proteomes" id="UP000004688"/>
    </source>
</evidence>
<dbReference type="Pfam" id="PF07578">
    <property type="entry name" value="LAB_N"/>
    <property type="match status" value="1"/>
</dbReference>
<gene>
    <name evidence="3" type="ORF">OA238_c32720</name>
</gene>
<dbReference type="EMBL" id="CP003742">
    <property type="protein sequence ID" value="AGI73256.1"/>
    <property type="molecule type" value="Genomic_DNA"/>
</dbReference>
<protein>
    <recommendedName>
        <fullName evidence="2">Lipid A biosynthesis N-terminal domain-containing protein</fullName>
    </recommendedName>
</protein>
<name>M9RS11_9RHOB</name>
<sequence>MQEAVFDFLKIENWFEFWWVALGFVAQAIFASRFIVQWIASEKEARSYVPVAFWYLSISGGLLMLAYAIYRQDPVFILGQSTGVIVYTRNLMLIRRTKHTDADAVHTQK</sequence>
<dbReference type="GO" id="GO:0008915">
    <property type="term" value="F:lipid-A-disaccharide synthase activity"/>
    <property type="evidence" value="ECO:0007669"/>
    <property type="project" value="InterPro"/>
</dbReference>
<dbReference type="SMART" id="SM01259">
    <property type="entry name" value="LAB_N"/>
    <property type="match status" value="1"/>
</dbReference>
<keyword evidence="4" id="KW-1185">Reference proteome</keyword>
<dbReference type="InterPro" id="IPR014546">
    <property type="entry name" value="UCP028440_lipidA_biosyn"/>
</dbReference>
<organism evidence="3 4">
    <name type="scientific">Octadecabacter arcticus 238</name>
    <dbReference type="NCBI Taxonomy" id="391616"/>
    <lineage>
        <taxon>Bacteria</taxon>
        <taxon>Pseudomonadati</taxon>
        <taxon>Pseudomonadota</taxon>
        <taxon>Alphaproteobacteria</taxon>
        <taxon>Rhodobacterales</taxon>
        <taxon>Roseobacteraceae</taxon>
        <taxon>Octadecabacter</taxon>
    </lineage>
</organism>
<evidence type="ECO:0000313" key="3">
    <source>
        <dbReference type="EMBL" id="AGI73256.1"/>
    </source>
</evidence>
<feature type="transmembrane region" description="Helical" evidence="1">
    <location>
        <begin position="17"/>
        <end position="36"/>
    </location>
</feature>
<dbReference type="Proteomes" id="UP000004688">
    <property type="component" value="Chromosome"/>
</dbReference>
<evidence type="ECO:0000259" key="2">
    <source>
        <dbReference type="SMART" id="SM01259"/>
    </source>
</evidence>
<keyword evidence="1" id="KW-0812">Transmembrane</keyword>
<dbReference type="STRING" id="391616.OA238_c32720"/>
<feature type="domain" description="Lipid A biosynthesis N-terminal" evidence="2">
    <location>
        <begin position="22"/>
        <end position="93"/>
    </location>
</feature>
<dbReference type="PIRSF" id="PIRSF028440">
    <property type="entry name" value="UCP_LAB_N"/>
    <property type="match status" value="1"/>
</dbReference>
<accession>M9RS11</accession>
<dbReference type="Gene3D" id="1.20.1280.290">
    <property type="match status" value="1"/>
</dbReference>
<dbReference type="OrthoDB" id="9793186at2"/>
<dbReference type="eggNOG" id="COG3952">
    <property type="taxonomic scope" value="Bacteria"/>
</dbReference>
<reference evidence="3 4" key="1">
    <citation type="journal article" date="2013" name="PLoS ONE">
        <title>Poles Apart: Arctic and Antarctic Octadecabacter strains Share High Genome Plasticity and a New Type of Xanthorhodopsin.</title>
        <authorList>
            <person name="Vollmers J."/>
            <person name="Voget S."/>
            <person name="Dietrich S."/>
            <person name="Gollnow K."/>
            <person name="Smits M."/>
            <person name="Meyer K."/>
            <person name="Brinkhoff T."/>
            <person name="Simon M."/>
            <person name="Daniel R."/>
        </authorList>
    </citation>
    <scope>NUCLEOTIDE SEQUENCE [LARGE SCALE GENOMIC DNA]</scope>
    <source>
        <strain evidence="3 4">238</strain>
    </source>
</reference>